<comment type="caution">
    <text evidence="3">The sequence shown here is derived from an EMBL/GenBank/DDBJ whole genome shotgun (WGS) entry which is preliminary data.</text>
</comment>
<dbReference type="Pfam" id="PF05161">
    <property type="entry name" value="MOFRL"/>
    <property type="match status" value="1"/>
</dbReference>
<dbReference type="InterPro" id="IPR007835">
    <property type="entry name" value="MOFRL"/>
</dbReference>
<proteinExistence type="predicted"/>
<dbReference type="InterPro" id="IPR037035">
    <property type="entry name" value="GK-like_C_sf"/>
</dbReference>
<dbReference type="EMBL" id="VICH01000018">
    <property type="protein sequence ID" value="TQV65723.1"/>
    <property type="molecule type" value="Genomic_DNA"/>
</dbReference>
<evidence type="ECO:0000313" key="3">
    <source>
        <dbReference type="EMBL" id="TQV65723.1"/>
    </source>
</evidence>
<dbReference type="Pfam" id="PF13660">
    <property type="entry name" value="DUF4147"/>
    <property type="match status" value="1"/>
</dbReference>
<dbReference type="GO" id="GO:0005737">
    <property type="term" value="C:cytoplasm"/>
    <property type="evidence" value="ECO:0007669"/>
    <property type="project" value="TreeGrafter"/>
</dbReference>
<dbReference type="OrthoDB" id="9766552at2"/>
<dbReference type="AlphaFoldDB" id="A0A545SL63"/>
<dbReference type="InterPro" id="IPR039760">
    <property type="entry name" value="MOFRL_protein"/>
</dbReference>
<name>A0A545SL63_9RHOB</name>
<dbReference type="SUPFAM" id="SSF82544">
    <property type="entry name" value="GckA/TtuD-like"/>
    <property type="match status" value="1"/>
</dbReference>
<dbReference type="InterPro" id="IPR038614">
    <property type="entry name" value="GK_N_sf"/>
</dbReference>
<organism evidence="3 4">
    <name type="scientific">Aliiroseovarius halocynthiae</name>
    <dbReference type="NCBI Taxonomy" id="985055"/>
    <lineage>
        <taxon>Bacteria</taxon>
        <taxon>Pseudomonadati</taxon>
        <taxon>Pseudomonadota</taxon>
        <taxon>Alphaproteobacteria</taxon>
        <taxon>Rhodobacterales</taxon>
        <taxon>Paracoccaceae</taxon>
        <taxon>Aliiroseovarius</taxon>
    </lineage>
</organism>
<dbReference type="PANTHER" id="PTHR12227:SF0">
    <property type="entry name" value="GLYCERATE KINASE"/>
    <property type="match status" value="1"/>
</dbReference>
<dbReference type="PANTHER" id="PTHR12227">
    <property type="entry name" value="GLYCERATE KINASE"/>
    <property type="match status" value="1"/>
</dbReference>
<dbReference type="Gene3D" id="3.40.1480.10">
    <property type="entry name" value="MOFRL domain"/>
    <property type="match status" value="1"/>
</dbReference>
<gene>
    <name evidence="3" type="ORF">FIL88_16160</name>
</gene>
<accession>A0A545SL63</accession>
<keyword evidence="4" id="KW-1185">Reference proteome</keyword>
<keyword evidence="3" id="KW-0808">Transferase</keyword>
<evidence type="ECO:0000313" key="4">
    <source>
        <dbReference type="Proteomes" id="UP000315816"/>
    </source>
</evidence>
<evidence type="ECO:0000259" key="2">
    <source>
        <dbReference type="Pfam" id="PF13660"/>
    </source>
</evidence>
<protein>
    <submittedName>
        <fullName evidence="3">Glycerate kinase</fullName>
    </submittedName>
</protein>
<reference evidence="3 4" key="1">
    <citation type="submission" date="2019-06" db="EMBL/GenBank/DDBJ databases">
        <title>A novel species of marine bacteria.</title>
        <authorList>
            <person name="Wang Y."/>
        </authorList>
    </citation>
    <scope>NUCLEOTIDE SEQUENCE [LARGE SCALE GENOMIC DNA]</scope>
    <source>
        <strain evidence="3 4">MA1-10</strain>
    </source>
</reference>
<sequence length="423" mass="44008">MDTKTLLHDMFDAALSAADPLKAVTGHLPPRPTGRVIVVGAGKASARMAQAVEAEWGPCEGIVIVPYGAALPCDGIRIVEGRHPVPDQAGSDAAHEILSLVSSADEDDFVLCLISGGGSALLSVPGAGLNLEDKQLINRALLTSGAAIDEMNIVRKHTSSIKGGRLAQAAYPAQVLTLVISDVPGDDPADIASGPTVPDPSTAADARAIIDRFDLDLPDQILAALHQASAETPTPSNPCYIKTETRVVAAPQASLDAATKVARAAGYTPVLLGDALEGEAREMGKIMGGIAKQVRRHGQPARGKVALISGGEATVTVTVTGTPGKGGRCTEFLLGFALATWDETGMAALACDTDGRDGSEHNAGAVWLPQHRANADREDALDHLSRHDAYSFFDQHDALVTTGPTHTNVNDFRVVLVETANDD</sequence>
<evidence type="ECO:0000259" key="1">
    <source>
        <dbReference type="Pfam" id="PF05161"/>
    </source>
</evidence>
<feature type="domain" description="MOFRL-associated" evidence="2">
    <location>
        <begin position="7"/>
        <end position="225"/>
    </location>
</feature>
<dbReference type="InterPro" id="IPR025286">
    <property type="entry name" value="MOFRL_assoc_dom"/>
</dbReference>
<dbReference type="Gene3D" id="3.40.50.10180">
    <property type="entry name" value="Glycerate kinase, MOFRL-like N-terminal domain"/>
    <property type="match status" value="1"/>
</dbReference>
<keyword evidence="3" id="KW-0418">Kinase</keyword>
<dbReference type="RefSeq" id="WP_142854913.1">
    <property type="nucleotide sequence ID" value="NZ_FXWW01000012.1"/>
</dbReference>
<dbReference type="GO" id="GO:0008887">
    <property type="term" value="F:glycerate kinase activity"/>
    <property type="evidence" value="ECO:0007669"/>
    <property type="project" value="InterPro"/>
</dbReference>
<dbReference type="Proteomes" id="UP000315816">
    <property type="component" value="Unassembled WGS sequence"/>
</dbReference>
<feature type="domain" description="MOFRL" evidence="1">
    <location>
        <begin position="305"/>
        <end position="411"/>
    </location>
</feature>